<comment type="caution">
    <text evidence="5">The sequence shown here is derived from an EMBL/GenBank/DDBJ whole genome shotgun (WGS) entry which is preliminary data.</text>
</comment>
<protein>
    <submittedName>
        <fullName evidence="5">Response regulator transcription factor</fullName>
    </submittedName>
</protein>
<dbReference type="Pfam" id="PF00196">
    <property type="entry name" value="GerE"/>
    <property type="match status" value="1"/>
</dbReference>
<dbReference type="Pfam" id="PF00072">
    <property type="entry name" value="Response_reg"/>
    <property type="match status" value="1"/>
</dbReference>
<sequence length="215" mass="22283">MTDGRILIADDHPLTWEGLSLAARAALPGAAIVPAASVADAVAALEGRSAFRLVLLDFQLPDAHGFSGMLKLQHIRPTVPICVVTAHQDSTLVEAARALGAAGFIPKSLALDAIAAILRHILAGGTHFPATAPAANAIAAARERLDDLSPAQRAVLIAMADGRANKQIAFDLQIGEATVKAHLTAIFRKLGVTNRSQALLAVQPLIQAGSGVPDR</sequence>
<evidence type="ECO:0000259" key="3">
    <source>
        <dbReference type="PROSITE" id="PS50043"/>
    </source>
</evidence>
<dbReference type="CDD" id="cd06170">
    <property type="entry name" value="LuxR_C_like"/>
    <property type="match status" value="1"/>
</dbReference>
<dbReference type="Proteomes" id="UP001230685">
    <property type="component" value="Unassembled WGS sequence"/>
</dbReference>
<feature type="modified residue" description="4-aspartylphosphate" evidence="2">
    <location>
        <position position="57"/>
    </location>
</feature>
<evidence type="ECO:0000256" key="2">
    <source>
        <dbReference type="PROSITE-ProRule" id="PRU00169"/>
    </source>
</evidence>
<keyword evidence="2" id="KW-0597">Phosphoprotein</keyword>
<dbReference type="InterPro" id="IPR051015">
    <property type="entry name" value="EvgA-like"/>
</dbReference>
<dbReference type="InterPro" id="IPR001789">
    <property type="entry name" value="Sig_transdc_resp-reg_receiver"/>
</dbReference>
<gene>
    <name evidence="5" type="ORF">Q5H91_01040</name>
</gene>
<accession>A0ABT9EFP6</accession>
<dbReference type="PRINTS" id="PR00038">
    <property type="entry name" value="HTHLUXR"/>
</dbReference>
<dbReference type="SUPFAM" id="SSF46894">
    <property type="entry name" value="C-terminal effector domain of the bipartite response regulators"/>
    <property type="match status" value="1"/>
</dbReference>
<keyword evidence="1" id="KW-0238">DNA-binding</keyword>
<dbReference type="InterPro" id="IPR011006">
    <property type="entry name" value="CheY-like_superfamily"/>
</dbReference>
<dbReference type="RefSeq" id="WP_305171373.1">
    <property type="nucleotide sequence ID" value="NZ_JAUUDS010000001.1"/>
</dbReference>
<dbReference type="SMART" id="SM00448">
    <property type="entry name" value="REC"/>
    <property type="match status" value="1"/>
</dbReference>
<dbReference type="SMART" id="SM00421">
    <property type="entry name" value="HTH_LUXR"/>
    <property type="match status" value="1"/>
</dbReference>
<dbReference type="PROSITE" id="PS50043">
    <property type="entry name" value="HTH_LUXR_2"/>
    <property type="match status" value="1"/>
</dbReference>
<dbReference type="PANTHER" id="PTHR45566">
    <property type="entry name" value="HTH-TYPE TRANSCRIPTIONAL REGULATOR YHJB-RELATED"/>
    <property type="match status" value="1"/>
</dbReference>
<organism evidence="5 6">
    <name type="scientific">Sphingomonas aurea</name>
    <dbReference type="NCBI Taxonomy" id="3063994"/>
    <lineage>
        <taxon>Bacteria</taxon>
        <taxon>Pseudomonadati</taxon>
        <taxon>Pseudomonadota</taxon>
        <taxon>Alphaproteobacteria</taxon>
        <taxon>Sphingomonadales</taxon>
        <taxon>Sphingomonadaceae</taxon>
        <taxon>Sphingomonas</taxon>
    </lineage>
</organism>
<feature type="domain" description="Response regulatory" evidence="4">
    <location>
        <begin position="5"/>
        <end position="122"/>
    </location>
</feature>
<dbReference type="Gene3D" id="3.40.50.2300">
    <property type="match status" value="1"/>
</dbReference>
<proteinExistence type="predicted"/>
<dbReference type="PROSITE" id="PS50110">
    <property type="entry name" value="RESPONSE_REGULATORY"/>
    <property type="match status" value="1"/>
</dbReference>
<evidence type="ECO:0000313" key="5">
    <source>
        <dbReference type="EMBL" id="MDP1025788.1"/>
    </source>
</evidence>
<evidence type="ECO:0000259" key="4">
    <source>
        <dbReference type="PROSITE" id="PS50110"/>
    </source>
</evidence>
<name>A0ABT9EFP6_9SPHN</name>
<evidence type="ECO:0000313" key="6">
    <source>
        <dbReference type="Proteomes" id="UP001230685"/>
    </source>
</evidence>
<dbReference type="InterPro" id="IPR016032">
    <property type="entry name" value="Sig_transdc_resp-reg_C-effctor"/>
</dbReference>
<dbReference type="PROSITE" id="PS00622">
    <property type="entry name" value="HTH_LUXR_1"/>
    <property type="match status" value="1"/>
</dbReference>
<dbReference type="InterPro" id="IPR036388">
    <property type="entry name" value="WH-like_DNA-bd_sf"/>
</dbReference>
<feature type="domain" description="HTH luxR-type" evidence="3">
    <location>
        <begin position="141"/>
        <end position="206"/>
    </location>
</feature>
<dbReference type="Gene3D" id="1.10.10.10">
    <property type="entry name" value="Winged helix-like DNA-binding domain superfamily/Winged helix DNA-binding domain"/>
    <property type="match status" value="1"/>
</dbReference>
<dbReference type="SUPFAM" id="SSF52172">
    <property type="entry name" value="CheY-like"/>
    <property type="match status" value="1"/>
</dbReference>
<reference evidence="5 6" key="1">
    <citation type="submission" date="2023-07" db="EMBL/GenBank/DDBJ databases">
        <authorList>
            <person name="Kim M.K."/>
        </authorList>
    </citation>
    <scope>NUCLEOTIDE SEQUENCE [LARGE SCALE GENOMIC DNA]</scope>
    <source>
        <strain evidence="5 6">KR1UV-12</strain>
    </source>
</reference>
<dbReference type="InterPro" id="IPR000792">
    <property type="entry name" value="Tscrpt_reg_LuxR_C"/>
</dbReference>
<dbReference type="EMBL" id="JAUUDS010000001">
    <property type="protein sequence ID" value="MDP1025788.1"/>
    <property type="molecule type" value="Genomic_DNA"/>
</dbReference>
<dbReference type="PANTHER" id="PTHR45566:SF1">
    <property type="entry name" value="HTH-TYPE TRANSCRIPTIONAL REGULATOR YHJB-RELATED"/>
    <property type="match status" value="1"/>
</dbReference>
<evidence type="ECO:0000256" key="1">
    <source>
        <dbReference type="ARBA" id="ARBA00023125"/>
    </source>
</evidence>
<keyword evidence="6" id="KW-1185">Reference proteome</keyword>